<evidence type="ECO:0008006" key="5">
    <source>
        <dbReference type="Google" id="ProtNLM"/>
    </source>
</evidence>
<protein>
    <recommendedName>
        <fullName evidence="5">VCBS repeat-containing protein</fullName>
    </recommendedName>
</protein>
<comment type="caution">
    <text evidence="3">The sequence shown here is derived from an EMBL/GenBank/DDBJ whole genome shotgun (WGS) entry which is preliminary data.</text>
</comment>
<evidence type="ECO:0000313" key="3">
    <source>
        <dbReference type="EMBL" id="TYR64999.1"/>
    </source>
</evidence>
<dbReference type="Proteomes" id="UP000323242">
    <property type="component" value="Unassembled WGS sequence"/>
</dbReference>
<sequence>MPHGPKRTIRLTALLTVLLMAGACDAAKPAPPVTPSTPGPTASAPASGPSPDASPAVGPASADLRDTDWDDVPVLGDFCGIPGLVPLDHTGHAMATSRTWGPVRVTRTKDIVYGDTDGDRRDEAVVFVGCDDNGATQNADIAVAYAVYAGVGKDLVVLGSITPRQKSAHSHTALARVEFAPGRIIVHEKWYRADDARCCPSGDATTVWTREGDRLKPGAPRVTS</sequence>
<dbReference type="RefSeq" id="WP_148901978.1">
    <property type="nucleotide sequence ID" value="NZ_VSZQ01000033.1"/>
</dbReference>
<dbReference type="AlphaFoldDB" id="A0A5D4JKY3"/>
<gene>
    <name evidence="3" type="ORF">FY004_08380</name>
</gene>
<proteinExistence type="predicted"/>
<dbReference type="EMBL" id="VSZQ01000033">
    <property type="protein sequence ID" value="TYR64999.1"/>
    <property type="molecule type" value="Genomic_DNA"/>
</dbReference>
<evidence type="ECO:0000313" key="4">
    <source>
        <dbReference type="Proteomes" id="UP000323242"/>
    </source>
</evidence>
<feature type="chain" id="PRO_5022852585" description="VCBS repeat-containing protein" evidence="2">
    <location>
        <begin position="27"/>
        <end position="224"/>
    </location>
</feature>
<feature type="compositionally biased region" description="Low complexity" evidence="1">
    <location>
        <begin position="39"/>
        <end position="62"/>
    </location>
</feature>
<feature type="region of interest" description="Disordered" evidence="1">
    <location>
        <begin position="28"/>
        <end position="65"/>
    </location>
</feature>
<evidence type="ECO:0000256" key="2">
    <source>
        <dbReference type="SAM" id="SignalP"/>
    </source>
</evidence>
<evidence type="ECO:0000256" key="1">
    <source>
        <dbReference type="SAM" id="MobiDB-lite"/>
    </source>
</evidence>
<keyword evidence="2" id="KW-0732">Signal</keyword>
<accession>A0A5D4JKY3</accession>
<feature type="signal peptide" evidence="2">
    <location>
        <begin position="1"/>
        <end position="26"/>
    </location>
</feature>
<reference evidence="3 4" key="1">
    <citation type="submission" date="2019-08" db="EMBL/GenBank/DDBJ databases">
        <title>Draft genome for granaticin producer strain Streptomyces parvus C05.</title>
        <authorList>
            <person name="Gonzalez-Pimentel J.L."/>
        </authorList>
    </citation>
    <scope>NUCLEOTIDE SEQUENCE [LARGE SCALE GENOMIC DNA]</scope>
    <source>
        <strain evidence="3 4">C05</strain>
    </source>
</reference>
<feature type="compositionally biased region" description="Pro residues" evidence="1">
    <location>
        <begin position="29"/>
        <end position="38"/>
    </location>
</feature>
<organism evidence="3 4">
    <name type="scientific">Streptomyces parvus</name>
    <dbReference type="NCBI Taxonomy" id="66428"/>
    <lineage>
        <taxon>Bacteria</taxon>
        <taxon>Bacillati</taxon>
        <taxon>Actinomycetota</taxon>
        <taxon>Actinomycetes</taxon>
        <taxon>Kitasatosporales</taxon>
        <taxon>Streptomycetaceae</taxon>
        <taxon>Streptomyces</taxon>
    </lineage>
</organism>
<keyword evidence="4" id="KW-1185">Reference proteome</keyword>
<dbReference type="PROSITE" id="PS51257">
    <property type="entry name" value="PROKAR_LIPOPROTEIN"/>
    <property type="match status" value="1"/>
</dbReference>
<name>A0A5D4JKY3_9ACTN</name>